<feature type="signal peptide" evidence="1">
    <location>
        <begin position="1"/>
        <end position="25"/>
    </location>
</feature>
<keyword evidence="1" id="KW-0732">Signal</keyword>
<organism evidence="2 3">
    <name type="scientific">Albibacterium bauzanense</name>
    <dbReference type="NCBI Taxonomy" id="653929"/>
    <lineage>
        <taxon>Bacteria</taxon>
        <taxon>Pseudomonadati</taxon>
        <taxon>Bacteroidota</taxon>
        <taxon>Sphingobacteriia</taxon>
        <taxon>Sphingobacteriales</taxon>
        <taxon>Sphingobacteriaceae</taxon>
        <taxon>Albibacterium</taxon>
    </lineage>
</organism>
<comment type="caution">
    <text evidence="2">The sequence shown here is derived from an EMBL/GenBank/DDBJ whole genome shotgun (WGS) entry which is preliminary data.</text>
</comment>
<evidence type="ECO:0000256" key="1">
    <source>
        <dbReference type="SAM" id="SignalP"/>
    </source>
</evidence>
<proteinExistence type="predicted"/>
<feature type="chain" id="PRO_5020737630" evidence="1">
    <location>
        <begin position="26"/>
        <end position="125"/>
    </location>
</feature>
<dbReference type="EMBL" id="SMGO01000003">
    <property type="protein sequence ID" value="TCK80930.1"/>
    <property type="molecule type" value="Genomic_DNA"/>
</dbReference>
<protein>
    <submittedName>
        <fullName evidence="2">Uncharacterized protein</fullName>
    </submittedName>
</protein>
<dbReference type="Proteomes" id="UP000294616">
    <property type="component" value="Unassembled WGS sequence"/>
</dbReference>
<evidence type="ECO:0000313" key="2">
    <source>
        <dbReference type="EMBL" id="TCK80930.1"/>
    </source>
</evidence>
<gene>
    <name evidence="2" type="ORF">C8N28_2685</name>
</gene>
<name>A0A4R1LRR4_9SPHI</name>
<sequence length="125" mass="13916">MSKMLKIFLSLCLLGFFLIPAEASACSSHTTEVVKKEKSCSSDSSDGHHAEGSCEKDCCKEDASTDCSGNCGQKSCHSSFPTFWMHDTKDSQKAFLFECERSFQLHNQPYYSSGFHSIWQPPKIA</sequence>
<evidence type="ECO:0000313" key="3">
    <source>
        <dbReference type="Proteomes" id="UP000294616"/>
    </source>
</evidence>
<dbReference type="AlphaFoldDB" id="A0A4R1LRR4"/>
<reference evidence="2 3" key="1">
    <citation type="submission" date="2019-03" db="EMBL/GenBank/DDBJ databases">
        <title>Genomic Encyclopedia of Archaeal and Bacterial Type Strains, Phase II (KMG-II): from individual species to whole genera.</title>
        <authorList>
            <person name="Goeker M."/>
        </authorList>
    </citation>
    <scope>NUCLEOTIDE SEQUENCE [LARGE SCALE GENOMIC DNA]</scope>
    <source>
        <strain evidence="2 3">DSM 22554</strain>
    </source>
</reference>
<accession>A0A4R1LRR4</accession>
<keyword evidence="3" id="KW-1185">Reference proteome</keyword>